<dbReference type="AlphaFoldDB" id="A0A5C2RKG5"/>
<dbReference type="EMBL" id="ML122453">
    <property type="protein sequence ID" value="RPD52082.1"/>
    <property type="molecule type" value="Genomic_DNA"/>
</dbReference>
<protein>
    <submittedName>
        <fullName evidence="1">Uncharacterized protein</fullName>
    </submittedName>
</protein>
<evidence type="ECO:0000313" key="1">
    <source>
        <dbReference type="EMBL" id="RPD52082.1"/>
    </source>
</evidence>
<gene>
    <name evidence="1" type="ORF">L227DRAFT_568824</name>
</gene>
<dbReference type="OrthoDB" id="3268904at2759"/>
<dbReference type="Proteomes" id="UP000313359">
    <property type="component" value="Unassembled WGS sequence"/>
</dbReference>
<evidence type="ECO:0000313" key="2">
    <source>
        <dbReference type="Proteomes" id="UP000313359"/>
    </source>
</evidence>
<keyword evidence="2" id="KW-1185">Reference proteome</keyword>
<sequence length="377" mass="42089">MARTKQSAKKSTGEIAPRRALACDIEAAQKAARQNDDDNGAPYWGLYHKTSQGLTPYLTNPMRVEAKAHRPPRGRVNTAPIAIVNIRLREFEDAGSPARAMHSVLLGYYRSTRPDDLVYIDAPYAITNTQAADLFRAGLETRLQVLDKLPGARVFIFVLTHSEESSGDLFWDSGLSSDSLNDWWKRMIPDKLMMAGAKHDVTVALLSCGSLVEISTQRETLKMLAQGMQVQRVIAFGAHAVQAYFTSSFFTCYATTILIEGVFLNDTHFARLLQASPLLTRHSSVLLFTRQDSSKGLLHVKEFRWGHPTIQPYGNALPLQCPMCGRIYTWAFKAGKNGEQRVRCNGPGCGYSFQYTKGADQIPIRSGELGTWFMRYL</sequence>
<dbReference type="STRING" id="1328759.A0A5C2RKG5"/>
<proteinExistence type="predicted"/>
<accession>A0A5C2RKG5</accession>
<organism evidence="1 2">
    <name type="scientific">Lentinus tigrinus ALCF2SS1-6</name>
    <dbReference type="NCBI Taxonomy" id="1328759"/>
    <lineage>
        <taxon>Eukaryota</taxon>
        <taxon>Fungi</taxon>
        <taxon>Dikarya</taxon>
        <taxon>Basidiomycota</taxon>
        <taxon>Agaricomycotina</taxon>
        <taxon>Agaricomycetes</taxon>
        <taxon>Polyporales</taxon>
        <taxon>Polyporaceae</taxon>
        <taxon>Lentinus</taxon>
    </lineage>
</organism>
<name>A0A5C2RKG5_9APHY</name>
<reference evidence="1" key="1">
    <citation type="journal article" date="2018" name="Genome Biol. Evol.">
        <title>Genomics and development of Lentinus tigrinus, a white-rot wood-decaying mushroom with dimorphic fruiting bodies.</title>
        <authorList>
            <person name="Wu B."/>
            <person name="Xu Z."/>
            <person name="Knudson A."/>
            <person name="Carlson A."/>
            <person name="Chen N."/>
            <person name="Kovaka S."/>
            <person name="LaButti K."/>
            <person name="Lipzen A."/>
            <person name="Pennachio C."/>
            <person name="Riley R."/>
            <person name="Schakwitz W."/>
            <person name="Umezawa K."/>
            <person name="Ohm R.A."/>
            <person name="Grigoriev I.V."/>
            <person name="Nagy L.G."/>
            <person name="Gibbons J."/>
            <person name="Hibbett D."/>
        </authorList>
    </citation>
    <scope>NUCLEOTIDE SEQUENCE [LARGE SCALE GENOMIC DNA]</scope>
    <source>
        <strain evidence="1">ALCF2SS1-6</strain>
    </source>
</reference>